<dbReference type="SUPFAM" id="SSF101898">
    <property type="entry name" value="NHL repeat"/>
    <property type="match status" value="1"/>
</dbReference>
<dbReference type="AlphaFoldDB" id="A0A423MD62"/>
<evidence type="ECO:0000256" key="1">
    <source>
        <dbReference type="ARBA" id="ARBA00004613"/>
    </source>
</evidence>
<reference evidence="3 4" key="1">
    <citation type="submission" date="2016-10" db="EMBL/GenBank/DDBJ databases">
        <title>Comparative genome analysis of multiple Pseudomonas spp. focuses on biocontrol and plant growth promoting traits.</title>
        <authorList>
            <person name="Tao X.-Y."/>
            <person name="Taylor C.G."/>
        </authorList>
    </citation>
    <scope>NUCLEOTIDE SEQUENCE [LARGE SCALE GENOMIC DNA]</scope>
    <source>
        <strain evidence="3 4">28B5</strain>
    </source>
</reference>
<name>A0A423MD62_PSEFL</name>
<dbReference type="PANTHER" id="PTHR10009">
    <property type="entry name" value="PROTEIN YELLOW-RELATED"/>
    <property type="match status" value="1"/>
</dbReference>
<dbReference type="Pfam" id="PF03022">
    <property type="entry name" value="MRJP"/>
    <property type="match status" value="1"/>
</dbReference>
<comment type="caution">
    <text evidence="3">The sequence shown here is derived from an EMBL/GenBank/DDBJ whole genome shotgun (WGS) entry which is preliminary data.</text>
</comment>
<dbReference type="EMBL" id="MOBX01000013">
    <property type="protein sequence ID" value="RON81098.1"/>
    <property type="molecule type" value="Genomic_DNA"/>
</dbReference>
<dbReference type="PANTHER" id="PTHR10009:SF18">
    <property type="entry name" value="PROTEIN YELLOW-LIKE PROTEIN"/>
    <property type="match status" value="1"/>
</dbReference>
<dbReference type="Proteomes" id="UP000285378">
    <property type="component" value="Unassembled WGS sequence"/>
</dbReference>
<evidence type="ECO:0000313" key="3">
    <source>
        <dbReference type="EMBL" id="RON81098.1"/>
    </source>
</evidence>
<proteinExistence type="predicted"/>
<evidence type="ECO:0000313" key="4">
    <source>
        <dbReference type="Proteomes" id="UP000285378"/>
    </source>
</evidence>
<evidence type="ECO:0000256" key="2">
    <source>
        <dbReference type="ARBA" id="ARBA00022525"/>
    </source>
</evidence>
<dbReference type="InterPro" id="IPR011042">
    <property type="entry name" value="6-blade_b-propeller_TolB-like"/>
</dbReference>
<accession>A0A423MD62</accession>
<keyword evidence="2" id="KW-0964">Secreted</keyword>
<dbReference type="Gene3D" id="2.120.10.30">
    <property type="entry name" value="TolB, C-terminal domain"/>
    <property type="match status" value="1"/>
</dbReference>
<evidence type="ECO:0008006" key="5">
    <source>
        <dbReference type="Google" id="ProtNLM"/>
    </source>
</evidence>
<protein>
    <recommendedName>
        <fullName evidence="5">Major royal jelly protein</fullName>
    </recommendedName>
</protein>
<dbReference type="InterPro" id="IPR017996">
    <property type="entry name" value="MRJP/yellow-related"/>
</dbReference>
<dbReference type="GO" id="GO:0005576">
    <property type="term" value="C:extracellular region"/>
    <property type="evidence" value="ECO:0007669"/>
    <property type="project" value="UniProtKB-SubCell"/>
</dbReference>
<sequence>MSFGTFFEFGVTPVKVARAPLCGLLLAAVLAGCASQSPQPPLLEVALQSKEQIWNAVARFDGQTYVAGPRWTGGSGSQLSVFDAQGQRSAFPDPSWNAWRPGQDPRNAFVNINAMRLEKSVLWVVDTGAADFGGNPVPGGAKLVAIDLVEKRVLQSYPFSAEVARPGSYIDDVRFAGQHAFLTDAGNAGIIVLDLVSGDARRVLDGHRSVTAGHERNIVLGGQTLKAPDGTALRVNADPLEVSPNGEWLYFGPLPGPWSKVRIADLTASALTPAQLASRVEPFADLPPTGGTVMDASGNLYFSDLAQDAIRVRRPDGHIETLIVDPRLHWVDAPFLDRDGSLWLPAAQMDRVGLFNDGTTRVQWPMTVFRLSKR</sequence>
<dbReference type="OrthoDB" id="9797664at2"/>
<dbReference type="RefSeq" id="WP_123450259.1">
    <property type="nucleotide sequence ID" value="NZ_MOBX01000013.1"/>
</dbReference>
<gene>
    <name evidence="3" type="ORF">BK670_13025</name>
</gene>
<organism evidence="3 4">
    <name type="scientific">Pseudomonas fluorescens</name>
    <dbReference type="NCBI Taxonomy" id="294"/>
    <lineage>
        <taxon>Bacteria</taxon>
        <taxon>Pseudomonadati</taxon>
        <taxon>Pseudomonadota</taxon>
        <taxon>Gammaproteobacteria</taxon>
        <taxon>Pseudomonadales</taxon>
        <taxon>Pseudomonadaceae</taxon>
        <taxon>Pseudomonas</taxon>
    </lineage>
</organism>
<comment type="subcellular location">
    <subcellularLocation>
        <location evidence="1">Secreted</location>
    </subcellularLocation>
</comment>